<evidence type="ECO:0000313" key="7">
    <source>
        <dbReference type="Proteomes" id="UP000275076"/>
    </source>
</evidence>
<dbReference type="PANTHER" id="PTHR42832">
    <property type="entry name" value="AMINO ACID AMINOTRANSFERASE"/>
    <property type="match status" value="1"/>
</dbReference>
<dbReference type="CDD" id="cd00609">
    <property type="entry name" value="AAT_like"/>
    <property type="match status" value="1"/>
</dbReference>
<evidence type="ECO:0000256" key="3">
    <source>
        <dbReference type="ARBA" id="ARBA00022679"/>
    </source>
</evidence>
<sequence length="390" mass="43489">MIQPSERMTTLSSSIFAEMAEKKQAKLSAGEDIIDLSIGSPDLPPPTSVRDIMAESVKKEDQYGYALQGNAEFQRAVTHYYKERFHINIHTEEVLQLMGSQDGLAHLALAYADPGDYIIAPDPSYPIYTACASLSGASLYKLPVNEENQFMPDFDHIPIDIAKKAKLLIMNYPGNPTAAVATKEYFQKAVAFALEHNILIVHDFAYAELIFCDDKPLSIFHIEDAKKTAVECNSLSKSFNMAGARIGYVIGFPSYLKPLADLKSNIDYGVFHPVQKAASYALTNELSFLEEHRQTYKRRCDIFVEKLRSFDWHVRMPDGGMFVWAKVPTPFTSLSFALEALEYGVVVTPGNAFGDGGEGYVRIALVQDEITLLEAAERLSRCITYSPDIH</sequence>
<name>A0A3R9PK57_9BACI</name>
<dbReference type="InterPro" id="IPR015422">
    <property type="entry name" value="PyrdxlP-dep_Trfase_small"/>
</dbReference>
<dbReference type="EC" id="2.6.1.-" evidence="4"/>
<dbReference type="Gene3D" id="3.40.640.10">
    <property type="entry name" value="Type I PLP-dependent aspartate aminotransferase-like (Major domain)"/>
    <property type="match status" value="1"/>
</dbReference>
<protein>
    <recommendedName>
        <fullName evidence="4">Aminotransferase</fullName>
        <ecNumber evidence="4">2.6.1.-</ecNumber>
    </recommendedName>
</protein>
<evidence type="ECO:0000256" key="1">
    <source>
        <dbReference type="ARBA" id="ARBA00001933"/>
    </source>
</evidence>
<dbReference type="InterPro" id="IPR015424">
    <property type="entry name" value="PyrdxlP-dep_Trfase"/>
</dbReference>
<keyword evidence="2 4" id="KW-0032">Aminotransferase</keyword>
<dbReference type="SUPFAM" id="SSF53383">
    <property type="entry name" value="PLP-dependent transferases"/>
    <property type="match status" value="1"/>
</dbReference>
<dbReference type="PANTHER" id="PTHR42832:SF3">
    <property type="entry name" value="L-GLUTAMINE--4-(METHYLSULFANYL)-2-OXOBUTANOATE AMINOTRANSFERASE"/>
    <property type="match status" value="1"/>
</dbReference>
<dbReference type="Proteomes" id="UP000275076">
    <property type="component" value="Unassembled WGS sequence"/>
</dbReference>
<proteinExistence type="inferred from homology"/>
<evidence type="ECO:0000259" key="5">
    <source>
        <dbReference type="Pfam" id="PF00155"/>
    </source>
</evidence>
<dbReference type="InterPro" id="IPR050881">
    <property type="entry name" value="LL-DAP_aminotransferase"/>
</dbReference>
<dbReference type="RefSeq" id="WP_125556771.1">
    <property type="nucleotide sequence ID" value="NZ_RBVX01000014.1"/>
</dbReference>
<keyword evidence="3 4" id="KW-0808">Transferase</keyword>
<dbReference type="EMBL" id="RBVX01000014">
    <property type="protein sequence ID" value="RSL32560.1"/>
    <property type="molecule type" value="Genomic_DNA"/>
</dbReference>
<accession>A0A3R9PK57</accession>
<dbReference type="InterPro" id="IPR015421">
    <property type="entry name" value="PyrdxlP-dep_Trfase_major"/>
</dbReference>
<dbReference type="OrthoDB" id="9802328at2"/>
<keyword evidence="7" id="KW-1185">Reference proteome</keyword>
<dbReference type="GO" id="GO:0030170">
    <property type="term" value="F:pyridoxal phosphate binding"/>
    <property type="evidence" value="ECO:0007669"/>
    <property type="project" value="InterPro"/>
</dbReference>
<comment type="cofactor">
    <cofactor evidence="1 4">
        <name>pyridoxal 5'-phosphate</name>
        <dbReference type="ChEBI" id="CHEBI:597326"/>
    </cofactor>
</comment>
<reference evidence="6 7" key="1">
    <citation type="submission" date="2018-10" db="EMBL/GenBank/DDBJ databases">
        <title>Draft genome sequence of Bacillus salarius IM0101, isolated from a hypersaline soil in Inner Mongolia, China.</title>
        <authorList>
            <person name="Yamprayoonswat W."/>
            <person name="Boonvisut S."/>
            <person name="Jumpathong W."/>
            <person name="Sittihan S."/>
            <person name="Ruangsuj P."/>
            <person name="Wanthongcharoen S."/>
            <person name="Thongpramul N."/>
            <person name="Pimmason S."/>
            <person name="Yu B."/>
            <person name="Yasawong M."/>
        </authorList>
    </citation>
    <scope>NUCLEOTIDE SEQUENCE [LARGE SCALE GENOMIC DNA]</scope>
    <source>
        <strain evidence="6 7">IM0101</strain>
    </source>
</reference>
<feature type="domain" description="Aminotransferase class I/classII large" evidence="5">
    <location>
        <begin position="32"/>
        <end position="379"/>
    </location>
</feature>
<dbReference type="Gene3D" id="3.90.1150.10">
    <property type="entry name" value="Aspartate Aminotransferase, domain 1"/>
    <property type="match status" value="1"/>
</dbReference>
<evidence type="ECO:0000256" key="2">
    <source>
        <dbReference type="ARBA" id="ARBA00022576"/>
    </source>
</evidence>
<evidence type="ECO:0000313" key="6">
    <source>
        <dbReference type="EMBL" id="RSL32560.1"/>
    </source>
</evidence>
<dbReference type="Pfam" id="PF00155">
    <property type="entry name" value="Aminotran_1_2"/>
    <property type="match status" value="1"/>
</dbReference>
<comment type="similarity">
    <text evidence="4">Belongs to the class-I pyridoxal-phosphate-dependent aminotransferase family.</text>
</comment>
<dbReference type="AlphaFoldDB" id="A0A3R9PK57"/>
<organism evidence="6 7">
    <name type="scientific">Salibacterium salarium</name>
    <dbReference type="NCBI Taxonomy" id="284579"/>
    <lineage>
        <taxon>Bacteria</taxon>
        <taxon>Bacillati</taxon>
        <taxon>Bacillota</taxon>
        <taxon>Bacilli</taxon>
        <taxon>Bacillales</taxon>
        <taxon>Bacillaceae</taxon>
    </lineage>
</organism>
<dbReference type="InterPro" id="IPR004839">
    <property type="entry name" value="Aminotransferase_I/II_large"/>
</dbReference>
<gene>
    <name evidence="6" type="ORF">D7Z54_15530</name>
</gene>
<evidence type="ECO:0000256" key="4">
    <source>
        <dbReference type="RuleBase" id="RU000481"/>
    </source>
</evidence>
<dbReference type="InterPro" id="IPR004838">
    <property type="entry name" value="NHTrfase_class1_PyrdxlP-BS"/>
</dbReference>
<dbReference type="GO" id="GO:0008483">
    <property type="term" value="F:transaminase activity"/>
    <property type="evidence" value="ECO:0007669"/>
    <property type="project" value="UniProtKB-KW"/>
</dbReference>
<comment type="caution">
    <text evidence="6">The sequence shown here is derived from an EMBL/GenBank/DDBJ whole genome shotgun (WGS) entry which is preliminary data.</text>
</comment>
<dbReference type="PROSITE" id="PS00105">
    <property type="entry name" value="AA_TRANSFER_CLASS_1"/>
    <property type="match status" value="1"/>
</dbReference>